<dbReference type="Gene3D" id="3.40.50.150">
    <property type="entry name" value="Vaccinia Virus protein VP39"/>
    <property type="match status" value="1"/>
</dbReference>
<dbReference type="InterPro" id="IPR029063">
    <property type="entry name" value="SAM-dependent_MTases_sf"/>
</dbReference>
<dbReference type="EMBL" id="JJMT01000005">
    <property type="protein sequence ID" value="KEO46456.1"/>
    <property type="molecule type" value="Genomic_DNA"/>
</dbReference>
<name>A0A074ITB4_STRSL</name>
<dbReference type="InterPro" id="IPR001525">
    <property type="entry name" value="C5_MeTfrase"/>
</dbReference>
<comment type="similarity">
    <text evidence="5 6">Belongs to the class I-like SAM-binding methyltransferase superfamily. C5-methyltransferase family.</text>
</comment>
<sequence length="364" mass="41587">MHYNVLSLFSGAGGMDYGFKGGFQLFNQEYSQNPINLRYANDIFLQATQIYKDNFDIDHDVDTTNINEIDLEEIDQKYGFIPNTRNENQNNPNGIDIILGGFPCQTFSIAGKRAGLNDERGQLYLQMSRFIQHYQPKVFVAENVDGIRNTRNNNLENVNATALEIIMNHFNEIGYNVQYNVLDAADYGVPQSRRRVIIVGVRSDLGRNIDISYPSPTHATTPRTAFDGLEDIWNLFNTNQIPNHNWNNVSHAKFYGDDIKRQGNNQIQRNAPAPTIRAEHHGNIEAHYNTDPNYTNNPNDHRDKQGWRRLSVRECARIQSFPDNFIFNTSTSSAYKAIGNAVPPILAWHIARAVIYSLHNLENH</sequence>
<keyword evidence="3 5" id="KW-0949">S-adenosyl-L-methionine</keyword>
<dbReference type="GO" id="GO:0032259">
    <property type="term" value="P:methylation"/>
    <property type="evidence" value="ECO:0007669"/>
    <property type="project" value="UniProtKB-KW"/>
</dbReference>
<organism evidence="8 9">
    <name type="scientific">Streptococcus salivarius</name>
    <dbReference type="NCBI Taxonomy" id="1304"/>
    <lineage>
        <taxon>Bacteria</taxon>
        <taxon>Bacillati</taxon>
        <taxon>Bacillota</taxon>
        <taxon>Bacilli</taxon>
        <taxon>Lactobacillales</taxon>
        <taxon>Streptococcaceae</taxon>
        <taxon>Streptococcus</taxon>
    </lineage>
</organism>
<dbReference type="GO" id="GO:0044027">
    <property type="term" value="P:negative regulation of gene expression via chromosomal CpG island methylation"/>
    <property type="evidence" value="ECO:0007669"/>
    <property type="project" value="TreeGrafter"/>
</dbReference>
<dbReference type="GO" id="GO:0003677">
    <property type="term" value="F:DNA binding"/>
    <property type="evidence" value="ECO:0007669"/>
    <property type="project" value="TreeGrafter"/>
</dbReference>
<evidence type="ECO:0000256" key="2">
    <source>
        <dbReference type="ARBA" id="ARBA00022679"/>
    </source>
</evidence>
<dbReference type="InterPro" id="IPR050390">
    <property type="entry name" value="C5-Methyltransferase"/>
</dbReference>
<accession>A0A074ITB4</accession>
<dbReference type="SUPFAM" id="SSF53335">
    <property type="entry name" value="S-adenosyl-L-methionine-dependent methyltransferases"/>
    <property type="match status" value="1"/>
</dbReference>
<dbReference type="NCBIfam" id="TIGR00675">
    <property type="entry name" value="dcm"/>
    <property type="match status" value="1"/>
</dbReference>
<dbReference type="GO" id="GO:0003886">
    <property type="term" value="F:DNA (cytosine-5-)-methyltransferase activity"/>
    <property type="evidence" value="ECO:0007669"/>
    <property type="project" value="UniProtKB-EC"/>
</dbReference>
<dbReference type="Pfam" id="PF00145">
    <property type="entry name" value="DNA_methylase"/>
    <property type="match status" value="1"/>
</dbReference>
<dbReference type="GO" id="GO:0009307">
    <property type="term" value="P:DNA restriction-modification system"/>
    <property type="evidence" value="ECO:0007669"/>
    <property type="project" value="UniProtKB-KW"/>
</dbReference>
<dbReference type="InterPro" id="IPR018117">
    <property type="entry name" value="C5_DNA_meth_AS"/>
</dbReference>
<dbReference type="PRINTS" id="PR00105">
    <property type="entry name" value="C5METTRFRASE"/>
</dbReference>
<keyword evidence="4" id="KW-0680">Restriction system</keyword>
<dbReference type="AlphaFoldDB" id="A0A074ITB4"/>
<dbReference type="PROSITE" id="PS00095">
    <property type="entry name" value="C5_MTASE_2"/>
    <property type="match status" value="1"/>
</dbReference>
<evidence type="ECO:0000256" key="6">
    <source>
        <dbReference type="RuleBase" id="RU000416"/>
    </source>
</evidence>
<evidence type="ECO:0000256" key="1">
    <source>
        <dbReference type="ARBA" id="ARBA00022603"/>
    </source>
</evidence>
<proteinExistence type="inferred from homology"/>
<dbReference type="CDD" id="cd00315">
    <property type="entry name" value="Cyt_C5_DNA_methylase"/>
    <property type="match status" value="1"/>
</dbReference>
<dbReference type="PANTHER" id="PTHR10629:SF52">
    <property type="entry name" value="DNA (CYTOSINE-5)-METHYLTRANSFERASE 1"/>
    <property type="match status" value="1"/>
</dbReference>
<feature type="active site" evidence="5">
    <location>
        <position position="104"/>
    </location>
</feature>
<evidence type="ECO:0000256" key="5">
    <source>
        <dbReference type="PROSITE-ProRule" id="PRU01016"/>
    </source>
</evidence>
<comment type="caution">
    <text evidence="8">The sequence shown here is derived from an EMBL/GenBank/DDBJ whole genome shotgun (WGS) entry which is preliminary data.</text>
</comment>
<gene>
    <name evidence="8" type="ORF">DL07_09085</name>
</gene>
<comment type="catalytic activity">
    <reaction evidence="7">
        <text>a 2'-deoxycytidine in DNA + S-adenosyl-L-methionine = a 5-methyl-2'-deoxycytidine in DNA + S-adenosyl-L-homocysteine + H(+)</text>
        <dbReference type="Rhea" id="RHEA:13681"/>
        <dbReference type="Rhea" id="RHEA-COMP:11369"/>
        <dbReference type="Rhea" id="RHEA-COMP:11370"/>
        <dbReference type="ChEBI" id="CHEBI:15378"/>
        <dbReference type="ChEBI" id="CHEBI:57856"/>
        <dbReference type="ChEBI" id="CHEBI:59789"/>
        <dbReference type="ChEBI" id="CHEBI:85452"/>
        <dbReference type="ChEBI" id="CHEBI:85454"/>
        <dbReference type="EC" id="2.1.1.37"/>
    </reaction>
</comment>
<evidence type="ECO:0000313" key="9">
    <source>
        <dbReference type="Proteomes" id="UP000027855"/>
    </source>
</evidence>
<reference evidence="8 9" key="1">
    <citation type="submission" date="2014-04" db="EMBL/GenBank/DDBJ databases">
        <title>Variable characteristics of bacteriocin-producing Streptococcus salivarius strains isolated from Malaysian subjects.</title>
        <authorList>
            <person name="Philip K."/>
            <person name="Barbour A."/>
        </authorList>
    </citation>
    <scope>NUCLEOTIDE SEQUENCE [LARGE SCALE GENOMIC DNA]</scope>
    <source>
        <strain evidence="8 9">NU10</strain>
    </source>
</reference>
<dbReference type="InterPro" id="IPR031303">
    <property type="entry name" value="C5_meth_CS"/>
</dbReference>
<evidence type="ECO:0000256" key="3">
    <source>
        <dbReference type="ARBA" id="ARBA00022691"/>
    </source>
</evidence>
<dbReference type="PROSITE" id="PS51679">
    <property type="entry name" value="SAM_MT_C5"/>
    <property type="match status" value="1"/>
</dbReference>
<dbReference type="PANTHER" id="PTHR10629">
    <property type="entry name" value="CYTOSINE-SPECIFIC METHYLTRANSFERASE"/>
    <property type="match status" value="1"/>
</dbReference>
<evidence type="ECO:0000256" key="4">
    <source>
        <dbReference type="ARBA" id="ARBA00022747"/>
    </source>
</evidence>
<dbReference type="EC" id="2.1.1.37" evidence="7"/>
<keyword evidence="2 5" id="KW-0808">Transferase</keyword>
<protein>
    <recommendedName>
        <fullName evidence="7">Cytosine-specific methyltransferase</fullName>
        <ecNumber evidence="7">2.1.1.37</ecNumber>
    </recommendedName>
</protein>
<evidence type="ECO:0000313" key="8">
    <source>
        <dbReference type="EMBL" id="KEO46456.1"/>
    </source>
</evidence>
<keyword evidence="1 5" id="KW-0489">Methyltransferase</keyword>
<dbReference type="PROSITE" id="PS00094">
    <property type="entry name" value="C5_MTASE_1"/>
    <property type="match status" value="1"/>
</dbReference>
<dbReference type="Proteomes" id="UP000027855">
    <property type="component" value="Unassembled WGS sequence"/>
</dbReference>
<evidence type="ECO:0000256" key="7">
    <source>
        <dbReference type="RuleBase" id="RU000417"/>
    </source>
</evidence>
<dbReference type="Gene3D" id="3.90.120.10">
    <property type="entry name" value="DNA Methylase, subunit A, domain 2"/>
    <property type="match status" value="1"/>
</dbReference>